<dbReference type="AlphaFoldDB" id="A0A382IIR4"/>
<keyword evidence="1" id="KW-0812">Transmembrane</keyword>
<feature type="transmembrane region" description="Helical" evidence="1">
    <location>
        <begin position="22"/>
        <end position="46"/>
    </location>
</feature>
<name>A0A382IIR4_9ZZZZ</name>
<dbReference type="EMBL" id="UINC01067712">
    <property type="protein sequence ID" value="SVB99644.1"/>
    <property type="molecule type" value="Genomic_DNA"/>
</dbReference>
<organism evidence="2">
    <name type="scientific">marine metagenome</name>
    <dbReference type="NCBI Taxonomy" id="408172"/>
    <lineage>
        <taxon>unclassified sequences</taxon>
        <taxon>metagenomes</taxon>
        <taxon>ecological metagenomes</taxon>
    </lineage>
</organism>
<keyword evidence="1" id="KW-1133">Transmembrane helix</keyword>
<feature type="non-terminal residue" evidence="2">
    <location>
        <position position="404"/>
    </location>
</feature>
<feature type="transmembrane region" description="Helical" evidence="1">
    <location>
        <begin position="58"/>
        <end position="77"/>
    </location>
</feature>
<keyword evidence="1" id="KW-0472">Membrane</keyword>
<accession>A0A382IIR4</accession>
<gene>
    <name evidence="2" type="ORF">METZ01_LOCUS252498</name>
</gene>
<evidence type="ECO:0000256" key="1">
    <source>
        <dbReference type="SAM" id="Phobius"/>
    </source>
</evidence>
<proteinExistence type="predicted"/>
<sequence length="404" mass="44693">MSGQIDPFIHGKLLAFRGRFRWLVLLRGVCCGLLAFLGGLLILAFADWLIVMDDRTRYGLSGAVYLAGLLITWFLCVRPLLRVIDERELAAMIEQEEPALRTKLLSAVELSADSEGMDSNVFRRQAQQYVIEDLRGVEMSRLLPGKLVQTWVIAAAVVILSTGVTASFDSGRTLLIRALAPMANIDRVSRNKIAVLEPKDGDASVPENDNLILRIKVTGPALKEVPLLETKTVGNAEPEERKVFMDPAGEKSDQVYTSSIAMARNEIKYRIHAGDALSRWFMLKSVPRPLVLSFEKKFTFPMYTGRESLKLREEAGDLATLSGTEVELTIHLDQPVAIAALHLVTETRTNDLDFVQGAQATQWALTLPITESGAFTVHVATDTGLDNKFRPEYSITAQPDLVPT</sequence>
<reference evidence="2" key="1">
    <citation type="submission" date="2018-05" db="EMBL/GenBank/DDBJ databases">
        <authorList>
            <person name="Lanie J.A."/>
            <person name="Ng W.-L."/>
            <person name="Kazmierczak K.M."/>
            <person name="Andrzejewski T.M."/>
            <person name="Davidsen T.M."/>
            <person name="Wayne K.J."/>
            <person name="Tettelin H."/>
            <person name="Glass J.I."/>
            <person name="Rusch D."/>
            <person name="Podicherti R."/>
            <person name="Tsui H.-C.T."/>
            <person name="Winkler M.E."/>
        </authorList>
    </citation>
    <scope>NUCLEOTIDE SEQUENCE</scope>
</reference>
<feature type="transmembrane region" description="Helical" evidence="1">
    <location>
        <begin position="148"/>
        <end position="168"/>
    </location>
</feature>
<evidence type="ECO:0008006" key="3">
    <source>
        <dbReference type="Google" id="ProtNLM"/>
    </source>
</evidence>
<evidence type="ECO:0000313" key="2">
    <source>
        <dbReference type="EMBL" id="SVB99644.1"/>
    </source>
</evidence>
<protein>
    <recommendedName>
        <fullName evidence="3">DUF4175 domain-containing protein</fullName>
    </recommendedName>
</protein>